<dbReference type="EMBL" id="BMAR01000003">
    <property type="protein sequence ID" value="GFR42370.1"/>
    <property type="molecule type" value="Genomic_DNA"/>
</dbReference>
<dbReference type="PANTHER" id="PTHR15131:SF3">
    <property type="entry name" value="SNRNA-ACTIVATING PROTEIN COMPLEX SUBUNIT 1"/>
    <property type="match status" value="1"/>
</dbReference>
<dbReference type="AlphaFoldDB" id="A0AAD3DID2"/>
<dbReference type="Pfam" id="PF09808">
    <property type="entry name" value="SNAPC1"/>
    <property type="match status" value="1"/>
</dbReference>
<feature type="compositionally biased region" description="Low complexity" evidence="1">
    <location>
        <begin position="390"/>
        <end position="403"/>
    </location>
</feature>
<feature type="compositionally biased region" description="Polar residues" evidence="1">
    <location>
        <begin position="188"/>
        <end position="202"/>
    </location>
</feature>
<sequence>MTSSLHAGKECDYLLRVRLGTTATTSVAASTEAKQRYQFLVVSLITSNNLTRKVCSDLVLTNEGTYREMGKLVPKKRAPPLAVPSFEADIHKLIDTFVLKVQEGATVRLQTFKELWRSSSFSFVHQAVPLNIPAWDHLQLLYSVALNRLADPSPYLDYKPEPGEPVFDENGQPVSGPKPKLPGRTRATAASQPGESTTTTIDANGTNAAASGNGNPGGTGGPAVDLDLPDYELLAQLDEMFAGVLDQHPHLYQEEPQPQPHPHPQLLDAHGHLAPHPHAPAAAPVLPHPAWQGTGSEAHGQLFAPPLPQQQGQLHLTALQPELLLHGPAAAPGDPHQRQLLPCPPPPPPPQQQEDLQPWQMGLEPDHHHRQQQQHQGADQAPPPQPPPTAQLLPPLLAGLVGQAAGGDMQGPGLGPGAGLGLGTAEEDDYDVAPAGAVEEGLTA</sequence>
<gene>
    <name evidence="2" type="ORF">Agub_g3025</name>
</gene>
<feature type="compositionally biased region" description="Gly residues" evidence="1">
    <location>
        <begin position="404"/>
        <end position="422"/>
    </location>
</feature>
<organism evidence="2 3">
    <name type="scientific">Astrephomene gubernaculifera</name>
    <dbReference type="NCBI Taxonomy" id="47775"/>
    <lineage>
        <taxon>Eukaryota</taxon>
        <taxon>Viridiplantae</taxon>
        <taxon>Chlorophyta</taxon>
        <taxon>core chlorophytes</taxon>
        <taxon>Chlorophyceae</taxon>
        <taxon>CS clade</taxon>
        <taxon>Chlamydomonadales</taxon>
        <taxon>Astrephomenaceae</taxon>
        <taxon>Astrephomene</taxon>
    </lineage>
</organism>
<proteinExistence type="predicted"/>
<evidence type="ECO:0000313" key="2">
    <source>
        <dbReference type="EMBL" id="GFR42370.1"/>
    </source>
</evidence>
<feature type="region of interest" description="Disordered" evidence="1">
    <location>
        <begin position="252"/>
        <end position="307"/>
    </location>
</feature>
<evidence type="ECO:0000256" key="1">
    <source>
        <dbReference type="SAM" id="MobiDB-lite"/>
    </source>
</evidence>
<dbReference type="InterPro" id="IPR019188">
    <property type="entry name" value="SNAPC1"/>
</dbReference>
<reference evidence="2 3" key="1">
    <citation type="journal article" date="2021" name="Sci. Rep.">
        <title>Genome sequencing of the multicellular alga Astrephomene provides insights into convergent evolution of germ-soma differentiation.</title>
        <authorList>
            <person name="Yamashita S."/>
            <person name="Yamamoto K."/>
            <person name="Matsuzaki R."/>
            <person name="Suzuki S."/>
            <person name="Yamaguchi H."/>
            <person name="Hirooka S."/>
            <person name="Minakuchi Y."/>
            <person name="Miyagishima S."/>
            <person name="Kawachi M."/>
            <person name="Toyoda A."/>
            <person name="Nozaki H."/>
        </authorList>
    </citation>
    <scope>NUCLEOTIDE SEQUENCE [LARGE SCALE GENOMIC DNA]</scope>
    <source>
        <strain evidence="2 3">NIES-4017</strain>
    </source>
</reference>
<feature type="non-terminal residue" evidence="2">
    <location>
        <position position="1"/>
    </location>
</feature>
<feature type="region of interest" description="Disordered" evidence="1">
    <location>
        <begin position="156"/>
        <end position="224"/>
    </location>
</feature>
<feature type="region of interest" description="Disordered" evidence="1">
    <location>
        <begin position="326"/>
        <end position="444"/>
    </location>
</feature>
<keyword evidence="3" id="KW-1185">Reference proteome</keyword>
<dbReference type="GO" id="GO:0042796">
    <property type="term" value="P:snRNA transcription by RNA polymerase III"/>
    <property type="evidence" value="ECO:0007669"/>
    <property type="project" value="TreeGrafter"/>
</dbReference>
<dbReference type="GO" id="GO:0042795">
    <property type="term" value="P:snRNA transcription by RNA polymerase II"/>
    <property type="evidence" value="ECO:0007669"/>
    <property type="project" value="TreeGrafter"/>
</dbReference>
<comment type="caution">
    <text evidence="2">The sequence shown here is derived from an EMBL/GenBank/DDBJ whole genome shotgun (WGS) entry which is preliminary data.</text>
</comment>
<dbReference type="Proteomes" id="UP001054857">
    <property type="component" value="Unassembled WGS sequence"/>
</dbReference>
<dbReference type="GO" id="GO:0019185">
    <property type="term" value="C:snRNA-activating protein complex"/>
    <property type="evidence" value="ECO:0007669"/>
    <property type="project" value="TreeGrafter"/>
</dbReference>
<evidence type="ECO:0000313" key="3">
    <source>
        <dbReference type="Proteomes" id="UP001054857"/>
    </source>
</evidence>
<feature type="compositionally biased region" description="Pro residues" evidence="1">
    <location>
        <begin position="342"/>
        <end position="351"/>
    </location>
</feature>
<name>A0AAD3DID2_9CHLO</name>
<accession>A0AAD3DID2</accession>
<dbReference type="GO" id="GO:0043565">
    <property type="term" value="F:sequence-specific DNA binding"/>
    <property type="evidence" value="ECO:0007669"/>
    <property type="project" value="TreeGrafter"/>
</dbReference>
<feature type="compositionally biased region" description="Low complexity" evidence="1">
    <location>
        <begin position="264"/>
        <end position="290"/>
    </location>
</feature>
<feature type="compositionally biased region" description="Low complexity" evidence="1">
    <location>
        <begin position="203"/>
        <end position="213"/>
    </location>
</feature>
<dbReference type="PANTHER" id="PTHR15131">
    <property type="entry name" value="SMALL NUCLEAR RNA ACTIVATING COMPLEX, POLYPEPTIDE 1"/>
    <property type="match status" value="1"/>
</dbReference>
<protein>
    <submittedName>
        <fullName evidence="2">Uncharacterized protein</fullName>
    </submittedName>
</protein>